<reference evidence="2 3" key="1">
    <citation type="submission" date="2023-03" db="EMBL/GenBank/DDBJ databases">
        <title>Bacillus Genome Sequencing.</title>
        <authorList>
            <person name="Dunlap C."/>
        </authorList>
    </citation>
    <scope>NUCLEOTIDE SEQUENCE [LARGE SCALE GENOMIC DNA]</scope>
    <source>
        <strain evidence="2 3">B-23453</strain>
    </source>
</reference>
<evidence type="ECO:0000313" key="3">
    <source>
        <dbReference type="Proteomes" id="UP001341444"/>
    </source>
</evidence>
<comment type="caution">
    <text evidence="2">The sequence shown here is derived from an EMBL/GenBank/DDBJ whole genome shotgun (WGS) entry which is preliminary data.</text>
</comment>
<dbReference type="EMBL" id="JARMAB010000038">
    <property type="protein sequence ID" value="MED1205590.1"/>
    <property type="molecule type" value="Genomic_DNA"/>
</dbReference>
<keyword evidence="1" id="KW-0472">Membrane</keyword>
<proteinExistence type="predicted"/>
<protein>
    <submittedName>
        <fullName evidence="2">Uncharacterized protein</fullName>
    </submittedName>
</protein>
<keyword evidence="1" id="KW-1133">Transmembrane helix</keyword>
<name>A0ABU6MRB6_9BACI</name>
<dbReference type="Proteomes" id="UP001341444">
    <property type="component" value="Unassembled WGS sequence"/>
</dbReference>
<keyword evidence="1" id="KW-0812">Transmembrane</keyword>
<evidence type="ECO:0000313" key="2">
    <source>
        <dbReference type="EMBL" id="MED1205590.1"/>
    </source>
</evidence>
<feature type="transmembrane region" description="Helical" evidence="1">
    <location>
        <begin position="70"/>
        <end position="88"/>
    </location>
</feature>
<accession>A0ABU6MRB6</accession>
<organism evidence="2 3">
    <name type="scientific">Heyndrickxia acidicola</name>
    <dbReference type="NCBI Taxonomy" id="209389"/>
    <lineage>
        <taxon>Bacteria</taxon>
        <taxon>Bacillati</taxon>
        <taxon>Bacillota</taxon>
        <taxon>Bacilli</taxon>
        <taxon>Bacillales</taxon>
        <taxon>Bacillaceae</taxon>
        <taxon>Heyndrickxia</taxon>
    </lineage>
</organism>
<feature type="transmembrane region" description="Helical" evidence="1">
    <location>
        <begin position="100"/>
        <end position="119"/>
    </location>
</feature>
<evidence type="ECO:0000256" key="1">
    <source>
        <dbReference type="SAM" id="Phobius"/>
    </source>
</evidence>
<dbReference type="Pfam" id="PF04956">
    <property type="entry name" value="TrbC"/>
    <property type="match status" value="1"/>
</dbReference>
<feature type="transmembrane region" description="Helical" evidence="1">
    <location>
        <begin position="31"/>
        <end position="50"/>
    </location>
</feature>
<gene>
    <name evidence="2" type="ORF">P4T90_21380</name>
</gene>
<dbReference type="InterPro" id="IPR007039">
    <property type="entry name" value="TrbC/VirB2"/>
</dbReference>
<sequence length="126" mass="13580">MKKNELVKKGEVKVNFGNKLIETFKKKAPKAYAIGSAAFLALTPTAAFAAAPSTYVNKISDSLFGEILKVAPKIALVVVGFEFLMYLISGDEHKKSKHRTGAFVAIGACLILLVLKPLMNWIGGLV</sequence>
<dbReference type="RefSeq" id="WP_066270887.1">
    <property type="nucleotide sequence ID" value="NZ_JARMAB010000038.1"/>
</dbReference>
<keyword evidence="3" id="KW-1185">Reference proteome</keyword>